<dbReference type="eggNOG" id="KOG0940">
    <property type="taxonomic scope" value="Eukaryota"/>
</dbReference>
<keyword evidence="4" id="KW-0805">Transcription regulation</keyword>
<dbReference type="InterPro" id="IPR001202">
    <property type="entry name" value="WW_dom"/>
</dbReference>
<evidence type="ECO:0000313" key="11">
    <source>
        <dbReference type="EnsemblMetazoa" id="SMAR004835-PA"/>
    </source>
</evidence>
<dbReference type="PANTHER" id="PTHR17616">
    <property type="entry name" value="YES-ASSOCIATED PROTEIN YAP1 FAMILY MEMBER"/>
    <property type="match status" value="1"/>
</dbReference>
<dbReference type="GO" id="GO:0005634">
    <property type="term" value="C:nucleus"/>
    <property type="evidence" value="ECO:0007669"/>
    <property type="project" value="UniProtKB-SubCell"/>
</dbReference>
<dbReference type="InterPro" id="IPR053819">
    <property type="entry name" value="TEADIR3_omega_loop"/>
</dbReference>
<keyword evidence="5" id="KW-0010">Activator</keyword>
<dbReference type="EMBL" id="JH431541">
    <property type="status" value="NOT_ANNOTATED_CDS"/>
    <property type="molecule type" value="Genomic_DNA"/>
</dbReference>
<dbReference type="PROSITE" id="PS50020">
    <property type="entry name" value="WW_DOMAIN_2"/>
    <property type="match status" value="1"/>
</dbReference>
<dbReference type="InterPro" id="IPR051583">
    <property type="entry name" value="YAP1"/>
</dbReference>
<evidence type="ECO:0000256" key="3">
    <source>
        <dbReference type="ARBA" id="ARBA00022490"/>
    </source>
</evidence>
<evidence type="ECO:0000256" key="5">
    <source>
        <dbReference type="ARBA" id="ARBA00023159"/>
    </source>
</evidence>
<keyword evidence="7" id="KW-0539">Nucleus</keyword>
<proteinExistence type="inferred from homology"/>
<dbReference type="EnsemblMetazoa" id="SMAR004835-RA">
    <property type="protein sequence ID" value="SMAR004835-PA"/>
    <property type="gene ID" value="SMAR004835"/>
</dbReference>
<dbReference type="Gene3D" id="6.20.430.10">
    <property type="match status" value="1"/>
</dbReference>
<evidence type="ECO:0000256" key="2">
    <source>
        <dbReference type="ARBA" id="ARBA00004496"/>
    </source>
</evidence>
<evidence type="ECO:0000256" key="4">
    <source>
        <dbReference type="ARBA" id="ARBA00023015"/>
    </source>
</evidence>
<name>T1IUK9_STRMM</name>
<dbReference type="InterPro" id="IPR036020">
    <property type="entry name" value="WW_dom_sf"/>
</dbReference>
<dbReference type="PhylomeDB" id="T1IUK9"/>
<dbReference type="OMA" id="MARNQDE"/>
<evidence type="ECO:0000256" key="6">
    <source>
        <dbReference type="ARBA" id="ARBA00023163"/>
    </source>
</evidence>
<comment type="similarity">
    <text evidence="8">Belongs to the YAP1 family.</text>
</comment>
<dbReference type="HOGENOM" id="CLU_113969_0_1_1"/>
<dbReference type="Proteomes" id="UP000014500">
    <property type="component" value="Unassembled WGS sequence"/>
</dbReference>
<feature type="domain" description="WW" evidence="10">
    <location>
        <begin position="130"/>
        <end position="150"/>
    </location>
</feature>
<keyword evidence="12" id="KW-1185">Reference proteome</keyword>
<evidence type="ECO:0000256" key="8">
    <source>
        <dbReference type="ARBA" id="ARBA00038057"/>
    </source>
</evidence>
<dbReference type="GO" id="GO:0005737">
    <property type="term" value="C:cytoplasm"/>
    <property type="evidence" value="ECO:0007669"/>
    <property type="project" value="UniProtKB-SubCell"/>
</dbReference>
<evidence type="ECO:0000256" key="1">
    <source>
        <dbReference type="ARBA" id="ARBA00004123"/>
    </source>
</evidence>
<reference evidence="12" key="1">
    <citation type="submission" date="2011-05" db="EMBL/GenBank/DDBJ databases">
        <authorList>
            <person name="Richards S.R."/>
            <person name="Qu J."/>
            <person name="Jiang H."/>
            <person name="Jhangiani S.N."/>
            <person name="Agravi P."/>
            <person name="Goodspeed R."/>
            <person name="Gross S."/>
            <person name="Mandapat C."/>
            <person name="Jackson L."/>
            <person name="Mathew T."/>
            <person name="Pu L."/>
            <person name="Thornton R."/>
            <person name="Saada N."/>
            <person name="Wilczek-Boney K.B."/>
            <person name="Lee S."/>
            <person name="Kovar C."/>
            <person name="Wu Y."/>
            <person name="Scherer S.E."/>
            <person name="Worley K.C."/>
            <person name="Muzny D.M."/>
            <person name="Gibbs R."/>
        </authorList>
    </citation>
    <scope>NUCLEOTIDE SEQUENCE</scope>
    <source>
        <strain evidence="12">Brora</strain>
    </source>
</reference>
<feature type="region of interest" description="Disordered" evidence="9">
    <location>
        <begin position="55"/>
        <end position="139"/>
    </location>
</feature>
<evidence type="ECO:0000313" key="12">
    <source>
        <dbReference type="Proteomes" id="UP000014500"/>
    </source>
</evidence>
<reference evidence="11" key="2">
    <citation type="submission" date="2015-02" db="UniProtKB">
        <authorList>
            <consortium name="EnsemblMetazoa"/>
        </authorList>
    </citation>
    <scope>IDENTIFICATION</scope>
</reference>
<keyword evidence="6" id="KW-0804">Transcription</keyword>
<dbReference type="GO" id="GO:0003713">
    <property type="term" value="F:transcription coactivator activity"/>
    <property type="evidence" value="ECO:0007669"/>
    <property type="project" value="TreeGrafter"/>
</dbReference>
<feature type="compositionally biased region" description="Basic and acidic residues" evidence="9">
    <location>
        <begin position="8"/>
        <end position="20"/>
    </location>
</feature>
<organism evidence="11 12">
    <name type="scientific">Strigamia maritima</name>
    <name type="common">European centipede</name>
    <name type="synonym">Geophilus maritimus</name>
    <dbReference type="NCBI Taxonomy" id="126957"/>
    <lineage>
        <taxon>Eukaryota</taxon>
        <taxon>Metazoa</taxon>
        <taxon>Ecdysozoa</taxon>
        <taxon>Arthropoda</taxon>
        <taxon>Myriapoda</taxon>
        <taxon>Chilopoda</taxon>
        <taxon>Pleurostigmophora</taxon>
        <taxon>Geophilomorpha</taxon>
        <taxon>Linotaeniidae</taxon>
        <taxon>Strigamia</taxon>
    </lineage>
</organism>
<dbReference type="AlphaFoldDB" id="T1IUK9"/>
<accession>T1IUK9</accession>
<sequence>MSEDELEIHEQKGNHVLHIRGDSDSDLEALFKSVINPTDTQVSLIVPMRLRKLPKSFFKPPETGSRTPPQQTSTSSRSGLPASGGTTTGLQIHHPRARSSPASLQQSLIPNEPPPQQHARQQSYDISDDLPLPPGWEMSKTLTGQRYFLK</sequence>
<dbReference type="PANTHER" id="PTHR17616:SF8">
    <property type="entry name" value="TRANSCRIPTIONAL COACTIVATOR YORKIE"/>
    <property type="match status" value="1"/>
</dbReference>
<dbReference type="Pfam" id="PF15238">
    <property type="entry name" value="TEADIR3"/>
    <property type="match status" value="1"/>
</dbReference>
<evidence type="ECO:0000259" key="10">
    <source>
        <dbReference type="PROSITE" id="PS50020"/>
    </source>
</evidence>
<dbReference type="SUPFAM" id="SSF51045">
    <property type="entry name" value="WW domain"/>
    <property type="match status" value="1"/>
</dbReference>
<protein>
    <recommendedName>
        <fullName evidence="10">WW domain-containing protein</fullName>
    </recommendedName>
</protein>
<dbReference type="Gene3D" id="2.20.70.10">
    <property type="match status" value="1"/>
</dbReference>
<evidence type="ECO:0000256" key="9">
    <source>
        <dbReference type="SAM" id="MobiDB-lite"/>
    </source>
</evidence>
<feature type="region of interest" description="Disordered" evidence="9">
    <location>
        <begin position="1"/>
        <end position="20"/>
    </location>
</feature>
<dbReference type="GO" id="GO:0045944">
    <property type="term" value="P:positive regulation of transcription by RNA polymerase II"/>
    <property type="evidence" value="ECO:0007669"/>
    <property type="project" value="TreeGrafter"/>
</dbReference>
<dbReference type="STRING" id="126957.T1IUK9"/>
<feature type="compositionally biased region" description="Low complexity" evidence="9">
    <location>
        <begin position="63"/>
        <end position="79"/>
    </location>
</feature>
<keyword evidence="3" id="KW-0963">Cytoplasm</keyword>
<dbReference type="GO" id="GO:0035329">
    <property type="term" value="P:hippo signaling"/>
    <property type="evidence" value="ECO:0007669"/>
    <property type="project" value="TreeGrafter"/>
</dbReference>
<evidence type="ECO:0000256" key="7">
    <source>
        <dbReference type="ARBA" id="ARBA00023242"/>
    </source>
</evidence>
<comment type="subcellular location">
    <subcellularLocation>
        <location evidence="2">Cytoplasm</location>
    </subcellularLocation>
    <subcellularLocation>
        <location evidence="1">Nucleus</location>
    </subcellularLocation>
</comment>
<feature type="compositionally biased region" description="Polar residues" evidence="9">
    <location>
        <begin position="100"/>
        <end position="109"/>
    </location>
</feature>